<proteinExistence type="predicted"/>
<accession>A0A1L7X013</accession>
<name>A0A1L7X013_9HELO</name>
<dbReference type="AlphaFoldDB" id="A0A1L7X013"/>
<feature type="region of interest" description="Disordered" evidence="1">
    <location>
        <begin position="962"/>
        <end position="1016"/>
    </location>
</feature>
<feature type="compositionally biased region" description="Low complexity" evidence="1">
    <location>
        <begin position="648"/>
        <end position="881"/>
    </location>
</feature>
<sequence>MFFSNTLVQVTILVLWMFASLSRCQGSYGFTVDSLSGLTACNPAGALSNFVGCSLSGKENVTVQITAGSTTIIPGLGYWVAPFRLRGSSHGQSYSLTSGPGNDGNDHSFPGLQTAGESYYTTSETPYNCSLACRSFGMKYTIMVMGYCNCSPYFVNNITTYVLSGTTYTDNILYTAAGQSSCQNRFGQSIMFCFGDYSQTECGFIVATTNFMGGASFFYGNTAYSGNYANAVWVDNTFADDSTLNPTTEKNNYGYLGCFNMHTVIGSISLMFIPNVFVNNFTVMSDCFLFCANSNMPYAGIQSVSAGNILCGCGTSFGRLTHQSLPDTSASNSQCNVHCNLGTVGTCTWGTNCCGTATSSEIYIAVYRNPDYLGCYEPPMPGVQFVAVGSASGYEQTYPGTCFQTVAAVTATTSRGSATSTGAIIVTTSPPKVLWGSATYPQFEYLGCFLPLSIPLTGTGIYTSLTTTAGTVTDCMLFCGTAGGAGGTTYMATSLIFLTKKMQCYCSNSFSAWTNQTQQWNCSSPFPSRSTPGAANPTIGGGGAPIDGAAGNQLVYGPLGSLASLMLIAGVLQISRTISTYSNYTCLPPTSSTSSSFSSSSWSSSISSTITITSTSRVSSSSSSRISSALSSSMSSTLYVGTTGLSLSSSGSSSSSSRSSSSSSSPGSSSSSTLSSSSSSSVPSSSSGVVTSSSSTVFSSSSSTQANTSPSSNVSSSSSIFIPPSSSSSTMLSSSSSEISTSSSISSTTRDGTSSLSQSSFKGDSSSSSLGQSSSSSQTSTSQVVSPSSTGIPTSSSSSISSTIEVPSSSSGLLSSSSSTIISPSSSQIVPSTSPSSSPSSSIQVGDTSSTSTSASKTASTSNVGAVSSSSSALSSTQQAAFPSSSGKETSSSAHQETSTDKGTSSLPTSTSLAQQATSSSAAGKQSSTQQDQGASTAPTSTSQAGALESSTAAVLGATSTAQVQPTSTSQVQPLADTSTAKAAVSPSTAQQPGESTSLNAQVSQRTEAQGEISTSPAIIVPRDSTTANAVAPISTPNPASPNTATSAVQPAPVNTAQVVFQVVAVGTHKLRRRSNIYLNPNSANGDMSCDSSQTFTLSGGQLSTSNGIFVATDPSTPYMPFEANSVGSILTEFTTDSNGDLVWSNAAFTGGVALFCLNTNGEIDVLFRGATNSAPNYPVYSSGACAPVSLELVFGSICSSNATMSITSEAGGAVSAAAATGSCPVYPASWYTYSPTGVSCIPHTLTWEQFGCTPSPAAFEF</sequence>
<reference evidence="4 5" key="1">
    <citation type="submission" date="2016-03" db="EMBL/GenBank/DDBJ databases">
        <authorList>
            <person name="Ploux O."/>
        </authorList>
    </citation>
    <scope>NUCLEOTIDE SEQUENCE [LARGE SCALE GENOMIC DNA]</scope>
    <source>
        <strain evidence="4 5">UAMH 11012</strain>
    </source>
</reference>
<gene>
    <name evidence="4" type="ORF">PAC_08250</name>
</gene>
<keyword evidence="2" id="KW-0732">Signal</keyword>
<dbReference type="STRING" id="576137.A0A1L7X013"/>
<dbReference type="InterPro" id="IPR057230">
    <property type="entry name" value="DUF7908"/>
</dbReference>
<evidence type="ECO:0000256" key="2">
    <source>
        <dbReference type="SAM" id="SignalP"/>
    </source>
</evidence>
<evidence type="ECO:0000313" key="5">
    <source>
        <dbReference type="Proteomes" id="UP000184330"/>
    </source>
</evidence>
<feature type="compositionally biased region" description="Polar residues" evidence="1">
    <location>
        <begin position="932"/>
        <end position="949"/>
    </location>
</feature>
<evidence type="ECO:0000259" key="3">
    <source>
        <dbReference type="Pfam" id="PF25485"/>
    </source>
</evidence>
<dbReference type="Proteomes" id="UP000184330">
    <property type="component" value="Unassembled WGS sequence"/>
</dbReference>
<evidence type="ECO:0000313" key="4">
    <source>
        <dbReference type="EMBL" id="CZR58358.1"/>
    </source>
</evidence>
<dbReference type="Pfam" id="PF25485">
    <property type="entry name" value="DUF7908"/>
    <property type="match status" value="1"/>
</dbReference>
<feature type="compositionally biased region" description="Low complexity" evidence="1">
    <location>
        <begin position="909"/>
        <end position="931"/>
    </location>
</feature>
<protein>
    <recommendedName>
        <fullName evidence="3">DUF7908 domain-containing protein</fullName>
    </recommendedName>
</protein>
<keyword evidence="5" id="KW-1185">Reference proteome</keyword>
<feature type="signal peptide" evidence="2">
    <location>
        <begin position="1"/>
        <end position="26"/>
    </location>
</feature>
<feature type="domain" description="DUF7908" evidence="3">
    <location>
        <begin position="1061"/>
        <end position="1173"/>
    </location>
</feature>
<evidence type="ECO:0000256" key="1">
    <source>
        <dbReference type="SAM" id="MobiDB-lite"/>
    </source>
</evidence>
<feature type="region of interest" description="Disordered" evidence="1">
    <location>
        <begin position="648"/>
        <end position="949"/>
    </location>
</feature>
<dbReference type="EMBL" id="FJOG01000011">
    <property type="protein sequence ID" value="CZR58358.1"/>
    <property type="molecule type" value="Genomic_DNA"/>
</dbReference>
<feature type="compositionally biased region" description="Polar residues" evidence="1">
    <location>
        <begin position="882"/>
        <end position="908"/>
    </location>
</feature>
<dbReference type="OrthoDB" id="3543815at2759"/>
<feature type="chain" id="PRO_5012363303" description="DUF7908 domain-containing protein" evidence="2">
    <location>
        <begin position="27"/>
        <end position="1262"/>
    </location>
</feature>
<organism evidence="4 5">
    <name type="scientific">Phialocephala subalpina</name>
    <dbReference type="NCBI Taxonomy" id="576137"/>
    <lineage>
        <taxon>Eukaryota</taxon>
        <taxon>Fungi</taxon>
        <taxon>Dikarya</taxon>
        <taxon>Ascomycota</taxon>
        <taxon>Pezizomycotina</taxon>
        <taxon>Leotiomycetes</taxon>
        <taxon>Helotiales</taxon>
        <taxon>Mollisiaceae</taxon>
        <taxon>Phialocephala</taxon>
        <taxon>Phialocephala fortinii species complex</taxon>
    </lineage>
</organism>